<reference evidence="2 3" key="1">
    <citation type="submission" date="2018-04" db="EMBL/GenBank/DDBJ databases">
        <title>Pelagivirga bohaiensis gen. nov., sp. nov., a bacterium isolated from the Bohai Sea.</title>
        <authorList>
            <person name="Ji X."/>
        </authorList>
    </citation>
    <scope>NUCLEOTIDE SEQUENCE [LARGE SCALE GENOMIC DNA]</scope>
    <source>
        <strain evidence="2 3">BH-SD19</strain>
    </source>
</reference>
<name>A0A2T7G9F7_9RHOB</name>
<accession>A0A2T7G9F7</accession>
<sequence length="166" mass="18488">MTRKRVFRHISDRFQPPSLRDLAGTFDATWQAERAPLLPADLDPGYWQSVQPEQQIPRPVTPDDPLVLTGFGLADGAYMLPHLDLHCATRIAGEWTIAPTALQGIALDLNSATVSLTYLETWPIASAAKDVDISQTRVMLNEWNSFHVRPDDIGHFARSAQVREAS</sequence>
<keyword evidence="3" id="KW-1185">Reference proteome</keyword>
<dbReference type="Pfam" id="PF09937">
    <property type="entry name" value="DUF2169"/>
    <property type="match status" value="1"/>
</dbReference>
<organism evidence="2 3">
    <name type="scientific">Pelagivirga sediminicola</name>
    <dbReference type="NCBI Taxonomy" id="2170575"/>
    <lineage>
        <taxon>Bacteria</taxon>
        <taxon>Pseudomonadati</taxon>
        <taxon>Pseudomonadota</taxon>
        <taxon>Alphaproteobacteria</taxon>
        <taxon>Rhodobacterales</taxon>
        <taxon>Paracoccaceae</taxon>
        <taxon>Pelagivirga</taxon>
    </lineage>
</organism>
<dbReference type="Proteomes" id="UP000244446">
    <property type="component" value="Unassembled WGS sequence"/>
</dbReference>
<proteinExistence type="predicted"/>
<dbReference type="RefSeq" id="WP_108691019.1">
    <property type="nucleotide sequence ID" value="NZ_QCYH01000002.1"/>
</dbReference>
<evidence type="ECO:0000313" key="2">
    <source>
        <dbReference type="EMBL" id="PVA11045.1"/>
    </source>
</evidence>
<evidence type="ECO:0000313" key="3">
    <source>
        <dbReference type="Proteomes" id="UP000244446"/>
    </source>
</evidence>
<feature type="domain" description="DUF2169" evidence="1">
    <location>
        <begin position="20"/>
        <end position="118"/>
    </location>
</feature>
<dbReference type="InterPro" id="IPR018683">
    <property type="entry name" value="DUF2169"/>
</dbReference>
<protein>
    <recommendedName>
        <fullName evidence="1">DUF2169 domain-containing protein</fullName>
    </recommendedName>
</protein>
<evidence type="ECO:0000259" key="1">
    <source>
        <dbReference type="Pfam" id="PF09937"/>
    </source>
</evidence>
<dbReference type="EMBL" id="QCYH01000002">
    <property type="protein sequence ID" value="PVA11045.1"/>
    <property type="molecule type" value="Genomic_DNA"/>
</dbReference>
<gene>
    <name evidence="2" type="ORF">DC366_04535</name>
</gene>
<comment type="caution">
    <text evidence="2">The sequence shown here is derived from an EMBL/GenBank/DDBJ whole genome shotgun (WGS) entry which is preliminary data.</text>
</comment>
<dbReference type="AlphaFoldDB" id="A0A2T7G9F7"/>
<dbReference type="OrthoDB" id="237820at2"/>